<dbReference type="GO" id="GO:0015288">
    <property type="term" value="F:porin activity"/>
    <property type="evidence" value="ECO:0007669"/>
    <property type="project" value="UniProtKB-KW"/>
</dbReference>
<keyword evidence="7 15" id="KW-0732">Signal</keyword>
<keyword evidence="4" id="KW-1134">Transmembrane beta strand</keyword>
<keyword evidence="11" id="KW-0472">Membrane</keyword>
<evidence type="ECO:0000256" key="13">
    <source>
        <dbReference type="ARBA" id="ARBA00023237"/>
    </source>
</evidence>
<evidence type="ECO:0000256" key="3">
    <source>
        <dbReference type="ARBA" id="ARBA00022448"/>
    </source>
</evidence>
<dbReference type="InterPro" id="IPR054765">
    <property type="entry name" value="SLBB_dom"/>
</dbReference>
<evidence type="ECO:0000256" key="9">
    <source>
        <dbReference type="ARBA" id="ARBA00023065"/>
    </source>
</evidence>
<evidence type="ECO:0000256" key="5">
    <source>
        <dbReference type="ARBA" id="ARBA00022597"/>
    </source>
</evidence>
<dbReference type="Pfam" id="PF10531">
    <property type="entry name" value="SLBB"/>
    <property type="match status" value="2"/>
</dbReference>
<gene>
    <name evidence="19" type="ORF">E1898_10695</name>
</gene>
<dbReference type="GO" id="GO:0006811">
    <property type="term" value="P:monoatomic ion transport"/>
    <property type="evidence" value="ECO:0007669"/>
    <property type="project" value="UniProtKB-KW"/>
</dbReference>
<feature type="domain" description="Polysaccharide export protein N-terminal" evidence="16">
    <location>
        <begin position="155"/>
        <end position="220"/>
    </location>
</feature>
<feature type="domain" description="Soluble ligand binding" evidence="17">
    <location>
        <begin position="327"/>
        <end position="371"/>
    </location>
</feature>
<dbReference type="InterPro" id="IPR019554">
    <property type="entry name" value="Soluble_ligand-bd"/>
</dbReference>
<evidence type="ECO:0000259" key="18">
    <source>
        <dbReference type="Pfam" id="PF22461"/>
    </source>
</evidence>
<evidence type="ECO:0000256" key="4">
    <source>
        <dbReference type="ARBA" id="ARBA00022452"/>
    </source>
</evidence>
<keyword evidence="10" id="KW-0626">Porin</keyword>
<dbReference type="EMBL" id="SMUW01000034">
    <property type="protein sequence ID" value="TDK44136.1"/>
    <property type="molecule type" value="Genomic_DNA"/>
</dbReference>
<feature type="domain" description="SLBB" evidence="18">
    <location>
        <begin position="409"/>
        <end position="488"/>
    </location>
</feature>
<dbReference type="GO" id="GO:0009279">
    <property type="term" value="C:cell outer membrane"/>
    <property type="evidence" value="ECO:0007669"/>
    <property type="project" value="UniProtKB-SubCell"/>
</dbReference>
<evidence type="ECO:0000259" key="16">
    <source>
        <dbReference type="Pfam" id="PF02563"/>
    </source>
</evidence>
<dbReference type="InterPro" id="IPR049712">
    <property type="entry name" value="Poly_export"/>
</dbReference>
<proteinExistence type="inferred from homology"/>
<feature type="domain" description="SLBB" evidence="18">
    <location>
        <begin position="243"/>
        <end position="320"/>
    </location>
</feature>
<evidence type="ECO:0000256" key="11">
    <source>
        <dbReference type="ARBA" id="ARBA00023136"/>
    </source>
</evidence>
<protein>
    <submittedName>
        <fullName evidence="19">Capsule biosynthesis protein</fullName>
    </submittedName>
</protein>
<keyword evidence="8" id="KW-0625">Polysaccharide transport</keyword>
<keyword evidence="6" id="KW-0812">Transmembrane</keyword>
<keyword evidence="14" id="KW-0449">Lipoprotein</keyword>
<evidence type="ECO:0000313" key="19">
    <source>
        <dbReference type="EMBL" id="TDK44136.1"/>
    </source>
</evidence>
<dbReference type="InterPro" id="IPR003715">
    <property type="entry name" value="Poly_export_N"/>
</dbReference>
<keyword evidence="12" id="KW-0564">Palmitate</keyword>
<feature type="chain" id="PRO_5020851577" evidence="15">
    <location>
        <begin position="28"/>
        <end position="864"/>
    </location>
</feature>
<evidence type="ECO:0000256" key="7">
    <source>
        <dbReference type="ARBA" id="ARBA00022729"/>
    </source>
</evidence>
<comment type="caution">
    <text evidence="19">The sequence shown here is derived from an EMBL/GenBank/DDBJ whole genome shotgun (WGS) entry which is preliminary data.</text>
</comment>
<keyword evidence="5" id="KW-0762">Sugar transport</keyword>
<evidence type="ECO:0000256" key="10">
    <source>
        <dbReference type="ARBA" id="ARBA00023114"/>
    </source>
</evidence>
<comment type="subcellular location">
    <subcellularLocation>
        <location evidence="1">Cell outer membrane</location>
        <topology evidence="1">Multi-pass membrane protein</topology>
    </subcellularLocation>
</comment>
<accession>A0A4R5UYG0</accession>
<feature type="domain" description="SLBB" evidence="18">
    <location>
        <begin position="592"/>
        <end position="650"/>
    </location>
</feature>
<keyword evidence="20" id="KW-1185">Reference proteome</keyword>
<dbReference type="GO" id="GO:0015159">
    <property type="term" value="F:polysaccharide transmembrane transporter activity"/>
    <property type="evidence" value="ECO:0007669"/>
    <property type="project" value="InterPro"/>
</dbReference>
<evidence type="ECO:0000256" key="15">
    <source>
        <dbReference type="SAM" id="SignalP"/>
    </source>
</evidence>
<evidence type="ECO:0000313" key="20">
    <source>
        <dbReference type="Proteomes" id="UP000295438"/>
    </source>
</evidence>
<dbReference type="Proteomes" id="UP000295438">
    <property type="component" value="Unassembled WGS sequence"/>
</dbReference>
<dbReference type="Pfam" id="PF02563">
    <property type="entry name" value="Poly_export"/>
    <property type="match status" value="1"/>
</dbReference>
<dbReference type="PANTHER" id="PTHR33619">
    <property type="entry name" value="POLYSACCHARIDE EXPORT PROTEIN GFCE-RELATED"/>
    <property type="match status" value="1"/>
</dbReference>
<name>A0A4R5UYG0_9BACT</name>
<evidence type="ECO:0000256" key="12">
    <source>
        <dbReference type="ARBA" id="ARBA00023139"/>
    </source>
</evidence>
<sequence length="864" mass="95822">MKITLRITHFLLLLISLLIAVPAQIQAQQSTDITSIKVDELSDDQLQELLRRANEAGLGTMEFLQMAEMRGMPALEVEKLRKRLQDLDMMGSASSRQANVSRRNPRQQVDLSEITKGLYQPQSDLDDSEGSRIFGSSLFYQKNRRLSFEPSLNQATPSSYILGPGDMLYVDIYGQSEQYYEATVNPDGFVLLDNIGPVSVSGKSIREATGIIKNRVARFYPGMLGANPNTFLQVTLGNVRTIKVHILGEVRLPGTFTLSAFSTVFNALYAAGGPNENGSMRQIKVMRDSKPVAEIDIYDLLINGTANLDLQLQDQDVVLVSPYLARVEIEGEVKRPMIFEIKEGDTVEELLNYAGGFTDLAFRDRLAISRISDNQRSVSDVYENQFGMFILKGGDELTVGKVLDRYSNRVQIKGAVYREGTFALSEGLTLSKLIENAEGLRGDAYRKQASILRTKSDLSTQMIQVNLEQILNGTAPDLPLQREDVVRISSIYDIQNERYVQVLGEVMRPGVYPYSESMTVEDLLIQAGGFQESANPSDIEIARRLEDSDLGTLSDIIPIQVNADLSQSANPAILQPFDQVIVRRKAAFTMQKLVAVEGQVNSPGIFAIESSVERISDLVNRAGGLNQFAYAKGATLIRRTEFFNTESEQIRRQRNLESLRLQLLQDPNNSEAQEELLQRLFENLNVEENPVDTLIANSKKESLDQIAAETPGFAVKIKETEAVAIDLEAILANPGSESDLLLEEGDILSVPKLLQTVRMRGDVVYPTTLRHEKGRGLKHYINGAGGFERRANRKQTYVVYANGAVKRTKGFLGIRNYPPVEPGAEVIVPTKGPKIPLRLGDVVGITTGLATLALVLSQINWNQP</sequence>
<dbReference type="GO" id="GO:0046930">
    <property type="term" value="C:pore complex"/>
    <property type="evidence" value="ECO:0007669"/>
    <property type="project" value="UniProtKB-KW"/>
</dbReference>
<comment type="similarity">
    <text evidence="2">Belongs to the BexD/CtrA/VexA family.</text>
</comment>
<evidence type="ECO:0000256" key="8">
    <source>
        <dbReference type="ARBA" id="ARBA00023047"/>
    </source>
</evidence>
<dbReference type="PANTHER" id="PTHR33619:SF3">
    <property type="entry name" value="POLYSACCHARIDE EXPORT PROTEIN GFCE-RELATED"/>
    <property type="match status" value="1"/>
</dbReference>
<evidence type="ECO:0000256" key="1">
    <source>
        <dbReference type="ARBA" id="ARBA00004571"/>
    </source>
</evidence>
<keyword evidence="13" id="KW-0998">Cell outer membrane</keyword>
<organism evidence="19 20">
    <name type="scientific">Algoriphagus formosus</name>
    <dbReference type="NCBI Taxonomy" id="2007308"/>
    <lineage>
        <taxon>Bacteria</taxon>
        <taxon>Pseudomonadati</taxon>
        <taxon>Bacteroidota</taxon>
        <taxon>Cytophagia</taxon>
        <taxon>Cytophagales</taxon>
        <taxon>Cyclobacteriaceae</taxon>
        <taxon>Algoriphagus</taxon>
    </lineage>
</organism>
<reference evidence="19 20" key="1">
    <citation type="submission" date="2019-03" db="EMBL/GenBank/DDBJ databases">
        <title>Algoriphagus aquimaris sp. nov., isolated form marine sediment in Pohang, Korea.</title>
        <authorList>
            <person name="Kim J."/>
            <person name="Yoon S.-H."/>
            <person name="Lee S.-S."/>
        </authorList>
    </citation>
    <scope>NUCLEOTIDE SEQUENCE [LARGE SCALE GENOMIC DNA]</scope>
    <source>
        <strain evidence="19 20">F21</strain>
    </source>
</reference>
<feature type="signal peptide" evidence="15">
    <location>
        <begin position="1"/>
        <end position="27"/>
    </location>
</feature>
<evidence type="ECO:0000256" key="6">
    <source>
        <dbReference type="ARBA" id="ARBA00022692"/>
    </source>
</evidence>
<evidence type="ECO:0000256" key="2">
    <source>
        <dbReference type="ARBA" id="ARBA00009450"/>
    </source>
</evidence>
<keyword evidence="9" id="KW-0406">Ion transport</keyword>
<dbReference type="AlphaFoldDB" id="A0A4R5UYG0"/>
<evidence type="ECO:0000259" key="17">
    <source>
        <dbReference type="Pfam" id="PF10531"/>
    </source>
</evidence>
<dbReference type="RefSeq" id="WP_133390856.1">
    <property type="nucleotide sequence ID" value="NZ_SMUW01000034.1"/>
</dbReference>
<dbReference type="Pfam" id="PF22461">
    <property type="entry name" value="SLBB_2"/>
    <property type="match status" value="3"/>
</dbReference>
<feature type="domain" description="Soluble ligand binding" evidence="17">
    <location>
        <begin position="499"/>
        <end position="546"/>
    </location>
</feature>
<dbReference type="Gene3D" id="3.10.560.10">
    <property type="entry name" value="Outer membrane lipoprotein wza domain like"/>
    <property type="match status" value="6"/>
</dbReference>
<keyword evidence="3" id="KW-0813">Transport</keyword>
<evidence type="ECO:0000256" key="14">
    <source>
        <dbReference type="ARBA" id="ARBA00023288"/>
    </source>
</evidence>